<dbReference type="AlphaFoldDB" id="A0A8T8SHF7"/>
<protein>
    <submittedName>
        <fullName evidence="1">Uncharacterized protein</fullName>
    </submittedName>
</protein>
<accession>A0A8T8SHF7</accession>
<evidence type="ECO:0000313" key="1">
    <source>
        <dbReference type="EMBL" id="KAE8240392.1"/>
    </source>
</evidence>
<sequence length="108" mass="11915">MSGEIAERDNEAESHCGAYGTYTAEDYLDDEDVLLMHDAADELAALGRRVEALLIANREAVELLDEINKRATSRKFWGISQTIHAKLCTIRITLARATLAHPKQGTSS</sequence>
<comment type="caution">
    <text evidence="1">The sequence shown here is derived from an EMBL/GenBank/DDBJ whole genome shotgun (WGS) entry which is preliminary data.</text>
</comment>
<gene>
    <name evidence="1" type="ORF">A4X03_0g8537</name>
</gene>
<organism evidence="1 2">
    <name type="scientific">Tilletia caries</name>
    <name type="common">wheat bunt fungus</name>
    <dbReference type="NCBI Taxonomy" id="13290"/>
    <lineage>
        <taxon>Eukaryota</taxon>
        <taxon>Fungi</taxon>
        <taxon>Dikarya</taxon>
        <taxon>Basidiomycota</taxon>
        <taxon>Ustilaginomycotina</taxon>
        <taxon>Exobasidiomycetes</taxon>
        <taxon>Tilletiales</taxon>
        <taxon>Tilletiaceae</taxon>
        <taxon>Tilletia</taxon>
    </lineage>
</organism>
<evidence type="ECO:0000313" key="2">
    <source>
        <dbReference type="Proteomes" id="UP000077671"/>
    </source>
</evidence>
<proteinExistence type="predicted"/>
<dbReference type="Proteomes" id="UP000077671">
    <property type="component" value="Unassembled WGS sequence"/>
</dbReference>
<dbReference type="EMBL" id="LWDD02002645">
    <property type="protein sequence ID" value="KAE8240392.1"/>
    <property type="molecule type" value="Genomic_DNA"/>
</dbReference>
<reference evidence="1" key="2">
    <citation type="journal article" date="2019" name="IMA Fungus">
        <title>Genome sequencing and comparison of five Tilletia species to identify candidate genes for the detection of regulated species infecting wheat.</title>
        <authorList>
            <person name="Nguyen H.D.T."/>
            <person name="Sultana T."/>
            <person name="Kesanakurti P."/>
            <person name="Hambleton S."/>
        </authorList>
    </citation>
    <scope>NUCLEOTIDE SEQUENCE</scope>
    <source>
        <strain evidence="1">DAOMC 238032</strain>
    </source>
</reference>
<reference evidence="1" key="1">
    <citation type="submission" date="2016-04" db="EMBL/GenBank/DDBJ databases">
        <authorList>
            <person name="Nguyen H.D."/>
            <person name="Kesanakurti P."/>
            <person name="Cullis J."/>
            <person name="Levesque C.A."/>
            <person name="Hambleton S."/>
        </authorList>
    </citation>
    <scope>NUCLEOTIDE SEQUENCE</scope>
    <source>
        <strain evidence="1">DAOMC 238032</strain>
    </source>
</reference>
<name>A0A8T8SHF7_9BASI</name>